<evidence type="ECO:0000313" key="2">
    <source>
        <dbReference type="Proteomes" id="UP000000844"/>
    </source>
</evidence>
<reference evidence="1 2" key="1">
    <citation type="journal article" date="2009" name="Stand. Genomic Sci.">
        <title>Complete genome sequence of Stackebrandtia nassauensis type strain (LLR-40K-21).</title>
        <authorList>
            <person name="Munk C."/>
            <person name="Lapidus A."/>
            <person name="Copeland A."/>
            <person name="Jando M."/>
            <person name="Mayilraj S."/>
            <person name="Glavina Del Rio T."/>
            <person name="Nolan M."/>
            <person name="Chen F."/>
            <person name="Lucas S."/>
            <person name="Tice H."/>
            <person name="Cheng J.F."/>
            <person name="Han C."/>
            <person name="Detter J.C."/>
            <person name="Bruce D."/>
            <person name="Goodwin L."/>
            <person name="Chain P."/>
            <person name="Pitluck S."/>
            <person name="Goker M."/>
            <person name="Ovchinikova G."/>
            <person name="Pati A."/>
            <person name="Ivanova N."/>
            <person name="Mavromatis K."/>
            <person name="Chen A."/>
            <person name="Palaniappan K."/>
            <person name="Land M."/>
            <person name="Hauser L."/>
            <person name="Chang Y.J."/>
            <person name="Jeffries C.D."/>
            <person name="Bristow J."/>
            <person name="Eisen J.A."/>
            <person name="Markowitz V."/>
            <person name="Hugenholtz P."/>
            <person name="Kyrpides N.C."/>
            <person name="Klenk H.P."/>
        </authorList>
    </citation>
    <scope>NUCLEOTIDE SEQUENCE [LARGE SCALE GENOMIC DNA]</scope>
    <source>
        <strain evidence="2">DSM 44728 / CIP 108903 / NRRL B-16338 / NBRC 102104 / LLR-40K-21</strain>
    </source>
</reference>
<dbReference type="AlphaFoldDB" id="D3Q584"/>
<evidence type="ECO:0000313" key="1">
    <source>
        <dbReference type="EMBL" id="ADD44133.1"/>
    </source>
</evidence>
<dbReference type="HOGENOM" id="CLU_160032_0_0_11"/>
<gene>
    <name evidence="1" type="ordered locus">Snas_4488</name>
</gene>
<dbReference type="KEGG" id="sna:Snas_4488"/>
<keyword evidence="2" id="KW-1185">Reference proteome</keyword>
<dbReference type="eggNOG" id="ENOG5033B99">
    <property type="taxonomic scope" value="Bacteria"/>
</dbReference>
<proteinExistence type="predicted"/>
<name>D3Q584_STANL</name>
<dbReference type="EMBL" id="CP001778">
    <property type="protein sequence ID" value="ADD44133.1"/>
    <property type="molecule type" value="Genomic_DNA"/>
</dbReference>
<dbReference type="Proteomes" id="UP000000844">
    <property type="component" value="Chromosome"/>
</dbReference>
<dbReference type="STRING" id="446470.Snas_4488"/>
<accession>D3Q584</accession>
<protein>
    <submittedName>
        <fullName evidence="1">Uncharacterized protein</fullName>
    </submittedName>
</protein>
<organism evidence="1 2">
    <name type="scientific">Stackebrandtia nassauensis (strain DSM 44728 / CIP 108903 / NRRL B-16338 / NBRC 102104 / LLR-40K-21)</name>
    <dbReference type="NCBI Taxonomy" id="446470"/>
    <lineage>
        <taxon>Bacteria</taxon>
        <taxon>Bacillati</taxon>
        <taxon>Actinomycetota</taxon>
        <taxon>Actinomycetes</taxon>
        <taxon>Glycomycetales</taxon>
        <taxon>Glycomycetaceae</taxon>
        <taxon>Stackebrandtia</taxon>
    </lineage>
</organism>
<sequence>MSEREYFRSIRKRLGMYVGVPTLGGAEAFLVGYDQAARRGGSPGLEGWREWMLARMDGPCCHVWSGIAVHLATGAPCRCTNGSPGSAADEDAAIDMLFRLLDEYLAEREATVAE</sequence>